<reference evidence="2 3" key="1">
    <citation type="submission" date="2019-05" db="EMBL/GenBank/DDBJ databases">
        <title>Draft genome sequence of Nonomuraea turkmeniaca DSM 43926.</title>
        <authorList>
            <person name="Saricaoglu S."/>
            <person name="Isik K."/>
        </authorList>
    </citation>
    <scope>NUCLEOTIDE SEQUENCE [LARGE SCALE GENOMIC DNA]</scope>
    <source>
        <strain evidence="2 3">DSM 43926</strain>
    </source>
</reference>
<name>A0A5S4EZN0_9ACTN</name>
<dbReference type="EMBL" id="VCKY01000244">
    <property type="protein sequence ID" value="TMR09239.1"/>
    <property type="molecule type" value="Genomic_DNA"/>
</dbReference>
<dbReference type="AlphaFoldDB" id="A0A5S4EZN0"/>
<keyword evidence="3" id="KW-1185">Reference proteome</keyword>
<dbReference type="Proteomes" id="UP000309128">
    <property type="component" value="Unassembled WGS sequence"/>
</dbReference>
<evidence type="ECO:0000256" key="1">
    <source>
        <dbReference type="SAM" id="Phobius"/>
    </source>
</evidence>
<proteinExistence type="predicted"/>
<keyword evidence="1" id="KW-0472">Membrane</keyword>
<protein>
    <submittedName>
        <fullName evidence="2">Uncharacterized protein</fullName>
    </submittedName>
</protein>
<sequence>MRNVDEINELLRPLARVEPGQPDSHASGAGARALLASIAAQEPGLIPSELGRTRRYVPHRPGRLVLALTAAAVLATGIVVGPSLLGDGPGVAVSYANSAVEIHREDDHYVARIKDPFAEYAKYTEAFHAVGLKVRLRPVPVSSGGVGKILGMIIAVGGSSHPVAEAKPDPAGPRFGGVPLSMGTTPEGCQPGQNSQCIMVMRIPAGFTGDVDVRLGRQAKPGEEYANFDSAMAPGEMFDGVRLRKGRPVDDILAEVRKRDLTAVYSLIRTDEKTGGLSFEPLPADQVGPGWIVWNAWQVKAGVIRLLVTPERLPENPFYNGSAPPPAS</sequence>
<organism evidence="2 3">
    <name type="scientific">Nonomuraea turkmeniaca</name>
    <dbReference type="NCBI Taxonomy" id="103838"/>
    <lineage>
        <taxon>Bacteria</taxon>
        <taxon>Bacillati</taxon>
        <taxon>Actinomycetota</taxon>
        <taxon>Actinomycetes</taxon>
        <taxon>Streptosporangiales</taxon>
        <taxon>Streptosporangiaceae</taxon>
        <taxon>Nonomuraea</taxon>
    </lineage>
</organism>
<dbReference type="OrthoDB" id="3826074at2"/>
<evidence type="ECO:0000313" key="3">
    <source>
        <dbReference type="Proteomes" id="UP000309128"/>
    </source>
</evidence>
<keyword evidence="1" id="KW-1133">Transmembrane helix</keyword>
<keyword evidence="1" id="KW-0812">Transmembrane</keyword>
<gene>
    <name evidence="2" type="ORF">ETD86_44420</name>
</gene>
<comment type="caution">
    <text evidence="2">The sequence shown here is derived from an EMBL/GenBank/DDBJ whole genome shotgun (WGS) entry which is preliminary data.</text>
</comment>
<dbReference type="RefSeq" id="WP_138672648.1">
    <property type="nucleotide sequence ID" value="NZ_VCKY01000244.1"/>
</dbReference>
<accession>A0A5S4EZN0</accession>
<evidence type="ECO:0000313" key="2">
    <source>
        <dbReference type="EMBL" id="TMR09239.1"/>
    </source>
</evidence>
<feature type="transmembrane region" description="Helical" evidence="1">
    <location>
        <begin position="64"/>
        <end position="85"/>
    </location>
</feature>